<proteinExistence type="predicted"/>
<accession>A0AA88CH33</accession>
<gene>
    <name evidence="2" type="ORF">TIFTF001_039766</name>
</gene>
<feature type="region of interest" description="Disordered" evidence="1">
    <location>
        <begin position="1"/>
        <end position="46"/>
    </location>
</feature>
<name>A0AA88CH33_FICCA</name>
<dbReference type="EMBL" id="BTGU01001233">
    <property type="protein sequence ID" value="GMN19268.1"/>
    <property type="molecule type" value="Genomic_DNA"/>
</dbReference>
<evidence type="ECO:0000313" key="3">
    <source>
        <dbReference type="Proteomes" id="UP001187192"/>
    </source>
</evidence>
<evidence type="ECO:0000313" key="2">
    <source>
        <dbReference type="EMBL" id="GMN19268.1"/>
    </source>
</evidence>
<feature type="compositionally biased region" description="Basic and acidic residues" evidence="1">
    <location>
        <begin position="1"/>
        <end position="21"/>
    </location>
</feature>
<comment type="caution">
    <text evidence="2">The sequence shown here is derived from an EMBL/GenBank/DDBJ whole genome shotgun (WGS) entry which is preliminary data.</text>
</comment>
<evidence type="ECO:0000256" key="1">
    <source>
        <dbReference type="SAM" id="MobiDB-lite"/>
    </source>
</evidence>
<sequence length="46" mass="4835">MPDPRVGLDRDLNSDGGDPKLVKSISFMPNPHAGPACDLNSDGGDR</sequence>
<dbReference type="Proteomes" id="UP001187192">
    <property type="component" value="Unassembled WGS sequence"/>
</dbReference>
<protein>
    <submittedName>
        <fullName evidence="2">Uncharacterized protein</fullName>
    </submittedName>
</protein>
<organism evidence="2 3">
    <name type="scientific">Ficus carica</name>
    <name type="common">Common fig</name>
    <dbReference type="NCBI Taxonomy" id="3494"/>
    <lineage>
        <taxon>Eukaryota</taxon>
        <taxon>Viridiplantae</taxon>
        <taxon>Streptophyta</taxon>
        <taxon>Embryophyta</taxon>
        <taxon>Tracheophyta</taxon>
        <taxon>Spermatophyta</taxon>
        <taxon>Magnoliopsida</taxon>
        <taxon>eudicotyledons</taxon>
        <taxon>Gunneridae</taxon>
        <taxon>Pentapetalae</taxon>
        <taxon>rosids</taxon>
        <taxon>fabids</taxon>
        <taxon>Rosales</taxon>
        <taxon>Moraceae</taxon>
        <taxon>Ficeae</taxon>
        <taxon>Ficus</taxon>
    </lineage>
</organism>
<keyword evidence="3" id="KW-1185">Reference proteome</keyword>
<reference evidence="2" key="1">
    <citation type="submission" date="2023-07" db="EMBL/GenBank/DDBJ databases">
        <title>draft genome sequence of fig (Ficus carica).</title>
        <authorList>
            <person name="Takahashi T."/>
            <person name="Nishimura K."/>
        </authorList>
    </citation>
    <scope>NUCLEOTIDE SEQUENCE</scope>
</reference>
<dbReference type="AlphaFoldDB" id="A0AA88CH33"/>